<dbReference type="InterPro" id="IPR016143">
    <property type="entry name" value="Citrate_synth-like_sm_a-sub"/>
</dbReference>
<name>F2NMC3_MARHT</name>
<reference evidence="8 9" key="1">
    <citation type="journal article" date="2012" name="Stand. Genomic Sci.">
        <title>Complete genome sequence of the aerobic, heterotroph Marinithermus hydrothermalis type strain (T1(T)) from a deep-sea hydrothermal vent chimney.</title>
        <authorList>
            <person name="Copeland A."/>
            <person name="Gu W."/>
            <person name="Yasawong M."/>
            <person name="Lapidus A."/>
            <person name="Lucas S."/>
            <person name="Deshpande S."/>
            <person name="Pagani I."/>
            <person name="Tapia R."/>
            <person name="Cheng J.F."/>
            <person name="Goodwin L.A."/>
            <person name="Pitluck S."/>
            <person name="Liolios K."/>
            <person name="Ivanova N."/>
            <person name="Mavromatis K."/>
            <person name="Mikhailova N."/>
            <person name="Pati A."/>
            <person name="Chen A."/>
            <person name="Palaniappan K."/>
            <person name="Land M."/>
            <person name="Pan C."/>
            <person name="Brambilla E.M."/>
            <person name="Rohde M."/>
            <person name="Tindall B.J."/>
            <person name="Sikorski J."/>
            <person name="Goker M."/>
            <person name="Detter J.C."/>
            <person name="Bristow J."/>
            <person name="Eisen J.A."/>
            <person name="Markowitz V."/>
            <person name="Hugenholtz P."/>
            <person name="Kyrpides N.C."/>
            <person name="Klenk H.P."/>
            <person name="Woyke T."/>
        </authorList>
    </citation>
    <scope>NUCLEOTIDE SEQUENCE [LARGE SCALE GENOMIC DNA]</scope>
    <source>
        <strain evidence="9">DSM 14884 / JCM 11576 / T1</strain>
    </source>
</reference>
<evidence type="ECO:0000256" key="2">
    <source>
        <dbReference type="ARBA" id="ARBA00010566"/>
    </source>
</evidence>
<dbReference type="PRINTS" id="PR00143">
    <property type="entry name" value="CITRTSNTHASE"/>
</dbReference>
<evidence type="ECO:0000256" key="7">
    <source>
        <dbReference type="PIRSR" id="PIRSR001369-1"/>
    </source>
</evidence>
<comment type="pathway">
    <text evidence="1">Carbohydrate metabolism; tricarboxylic acid cycle.</text>
</comment>
<dbReference type="InterPro" id="IPR024176">
    <property type="entry name" value="Citrate_synthase_bac-typ"/>
</dbReference>
<dbReference type="SUPFAM" id="SSF48256">
    <property type="entry name" value="Citrate synthase"/>
    <property type="match status" value="1"/>
</dbReference>
<dbReference type="NCBIfam" id="TIGR01800">
    <property type="entry name" value="cit_synth_II"/>
    <property type="match status" value="1"/>
</dbReference>
<evidence type="ECO:0000256" key="3">
    <source>
        <dbReference type="ARBA" id="ARBA00022532"/>
    </source>
</evidence>
<evidence type="ECO:0000256" key="5">
    <source>
        <dbReference type="ARBA" id="ARBA00049288"/>
    </source>
</evidence>
<keyword evidence="3" id="KW-0816">Tricarboxylic acid cycle</keyword>
<dbReference type="STRING" id="869210.Marky_1069"/>
<organism evidence="8 9">
    <name type="scientific">Marinithermus hydrothermalis (strain DSM 14884 / JCM 11576 / T1)</name>
    <dbReference type="NCBI Taxonomy" id="869210"/>
    <lineage>
        <taxon>Bacteria</taxon>
        <taxon>Thermotogati</taxon>
        <taxon>Deinococcota</taxon>
        <taxon>Deinococci</taxon>
        <taxon>Thermales</taxon>
        <taxon>Thermaceae</taxon>
        <taxon>Marinithermus</taxon>
    </lineage>
</organism>
<keyword evidence="4 6" id="KW-0808">Transferase</keyword>
<dbReference type="InterPro" id="IPR002020">
    <property type="entry name" value="Citrate_synthase"/>
</dbReference>
<dbReference type="InterPro" id="IPR011278">
    <property type="entry name" value="2-MeCitrate/Citrate_synth_II"/>
</dbReference>
<dbReference type="PANTHER" id="PTHR11739:SF4">
    <property type="entry name" value="CITRATE SYNTHASE, PEROXISOMAL"/>
    <property type="match status" value="1"/>
</dbReference>
<dbReference type="UniPathway" id="UPA00223"/>
<dbReference type="PANTHER" id="PTHR11739">
    <property type="entry name" value="CITRATE SYNTHASE"/>
    <property type="match status" value="1"/>
</dbReference>
<dbReference type="AlphaFoldDB" id="F2NMC3"/>
<protein>
    <recommendedName>
        <fullName evidence="6">Citrate synthase</fullName>
    </recommendedName>
</protein>
<dbReference type="PIRSF" id="PIRSF001369">
    <property type="entry name" value="Citrate_synth"/>
    <property type="match status" value="1"/>
</dbReference>
<evidence type="ECO:0000256" key="6">
    <source>
        <dbReference type="PIRNR" id="PIRNR001369"/>
    </source>
</evidence>
<feature type="active site" evidence="7">
    <location>
        <position position="315"/>
    </location>
</feature>
<dbReference type="GO" id="GO:0006099">
    <property type="term" value="P:tricarboxylic acid cycle"/>
    <property type="evidence" value="ECO:0007669"/>
    <property type="project" value="UniProtKB-UniPathway"/>
</dbReference>
<proteinExistence type="inferred from homology"/>
<dbReference type="GO" id="GO:0005975">
    <property type="term" value="P:carbohydrate metabolic process"/>
    <property type="evidence" value="ECO:0007669"/>
    <property type="project" value="TreeGrafter"/>
</dbReference>
<keyword evidence="9" id="KW-1185">Reference proteome</keyword>
<accession>F2NMC3</accession>
<dbReference type="Proteomes" id="UP000007030">
    <property type="component" value="Chromosome"/>
</dbReference>
<sequence>MSVTEIARGLEGVVFTETKLSYIDGQAGKLYYAGYPIEALAEESSYEEVAFLLLQGRLPKKEELEAFKAQLAAERELPEVVLNALKAYPKHTHPMSALRTAVSQLGMLDERAEDLSQEGLYQKSIALISRIATIVAALKRIREGKEPVAPRKDLSHAANFLYMVNGEVPSREQEKLFDVALVLHAEHGMNASTFTALAVHSTSADIYSSITAAIGALKGPRHGGANEAVMRSVQEVGAPERAVAWVQEKLAKKERIMGMGHRVYKALDPRARILKKYAEIVAQKHGRTQEYEILTRIEAEAGKVLGPKGIYPNVDFYSGVVYSDLGIPVEFFTPIFAVARIVGWAAHILEYNATDNRLLRPKARYVGELDLEYVPLEAR</sequence>
<dbReference type="InterPro" id="IPR036969">
    <property type="entry name" value="Citrate_synthase_sf"/>
</dbReference>
<keyword evidence="8" id="KW-0012">Acyltransferase</keyword>
<dbReference type="GO" id="GO:0005829">
    <property type="term" value="C:cytosol"/>
    <property type="evidence" value="ECO:0007669"/>
    <property type="project" value="TreeGrafter"/>
</dbReference>
<dbReference type="Gene3D" id="1.10.580.10">
    <property type="entry name" value="Citrate Synthase, domain 1"/>
    <property type="match status" value="1"/>
</dbReference>
<evidence type="ECO:0000313" key="8">
    <source>
        <dbReference type="EMBL" id="AEB11811.1"/>
    </source>
</evidence>
<dbReference type="Gene3D" id="1.10.230.10">
    <property type="entry name" value="Cytochrome P450-Terp, domain 2"/>
    <property type="match status" value="1"/>
</dbReference>
<feature type="active site" evidence="7">
    <location>
        <position position="261"/>
    </location>
</feature>
<comment type="catalytic activity">
    <reaction evidence="5">
        <text>oxaloacetate + acetyl-CoA + H2O = citrate + CoA + H(+)</text>
        <dbReference type="Rhea" id="RHEA:16845"/>
        <dbReference type="ChEBI" id="CHEBI:15377"/>
        <dbReference type="ChEBI" id="CHEBI:15378"/>
        <dbReference type="ChEBI" id="CHEBI:16452"/>
        <dbReference type="ChEBI" id="CHEBI:16947"/>
        <dbReference type="ChEBI" id="CHEBI:57287"/>
        <dbReference type="ChEBI" id="CHEBI:57288"/>
        <dbReference type="EC" id="2.3.3.16"/>
    </reaction>
</comment>
<dbReference type="eggNOG" id="COG0372">
    <property type="taxonomic scope" value="Bacteria"/>
</dbReference>
<dbReference type="Pfam" id="PF00285">
    <property type="entry name" value="Citrate_synt"/>
    <property type="match status" value="1"/>
</dbReference>
<evidence type="ECO:0000256" key="1">
    <source>
        <dbReference type="ARBA" id="ARBA00005163"/>
    </source>
</evidence>
<dbReference type="EMBL" id="CP002630">
    <property type="protein sequence ID" value="AEB11811.1"/>
    <property type="molecule type" value="Genomic_DNA"/>
</dbReference>
<gene>
    <name evidence="8" type="ordered locus">Marky_1069</name>
</gene>
<dbReference type="CDD" id="cd06118">
    <property type="entry name" value="citrate_synt_like_1"/>
    <property type="match status" value="1"/>
</dbReference>
<dbReference type="OrthoDB" id="9800864at2"/>
<dbReference type="KEGG" id="mhd:Marky_1069"/>
<dbReference type="InterPro" id="IPR016142">
    <property type="entry name" value="Citrate_synth-like_lrg_a-sub"/>
</dbReference>
<evidence type="ECO:0000313" key="9">
    <source>
        <dbReference type="Proteomes" id="UP000007030"/>
    </source>
</evidence>
<dbReference type="RefSeq" id="WP_013703859.1">
    <property type="nucleotide sequence ID" value="NC_015387.1"/>
</dbReference>
<dbReference type="GO" id="GO:0036440">
    <property type="term" value="F:citrate synthase activity"/>
    <property type="evidence" value="ECO:0007669"/>
    <property type="project" value="UniProtKB-EC"/>
</dbReference>
<evidence type="ECO:0000256" key="4">
    <source>
        <dbReference type="ARBA" id="ARBA00022679"/>
    </source>
</evidence>
<dbReference type="HOGENOM" id="CLU_025068_2_1_0"/>
<comment type="similarity">
    <text evidence="2 6">Belongs to the citrate synthase family.</text>
</comment>